<dbReference type="OrthoDB" id="1045822at2759"/>
<gene>
    <name evidence="2" type="ORF">TSOC_002751</name>
</gene>
<feature type="transmembrane region" description="Helical" evidence="1">
    <location>
        <begin position="35"/>
        <end position="54"/>
    </location>
</feature>
<evidence type="ECO:0000313" key="3">
    <source>
        <dbReference type="Proteomes" id="UP000236333"/>
    </source>
</evidence>
<dbReference type="Proteomes" id="UP000236333">
    <property type="component" value="Unassembled WGS sequence"/>
</dbReference>
<keyword evidence="3" id="KW-1185">Reference proteome</keyword>
<keyword evidence="1" id="KW-0812">Transmembrane</keyword>
<name>A0A2J8ADC6_9CHLO</name>
<dbReference type="NCBIfam" id="TIGR01571">
    <property type="entry name" value="A_thal_Cys_rich"/>
    <property type="match status" value="1"/>
</dbReference>
<dbReference type="AlphaFoldDB" id="A0A2J8ADC6"/>
<evidence type="ECO:0000313" key="2">
    <source>
        <dbReference type="EMBL" id="PNH10509.1"/>
    </source>
</evidence>
<organism evidence="2 3">
    <name type="scientific">Tetrabaena socialis</name>
    <dbReference type="NCBI Taxonomy" id="47790"/>
    <lineage>
        <taxon>Eukaryota</taxon>
        <taxon>Viridiplantae</taxon>
        <taxon>Chlorophyta</taxon>
        <taxon>core chlorophytes</taxon>
        <taxon>Chlorophyceae</taxon>
        <taxon>CS clade</taxon>
        <taxon>Chlamydomonadales</taxon>
        <taxon>Tetrabaenaceae</taxon>
        <taxon>Tetrabaena</taxon>
    </lineage>
</organism>
<dbReference type="EMBL" id="PGGS01000054">
    <property type="protein sequence ID" value="PNH10509.1"/>
    <property type="molecule type" value="Genomic_DNA"/>
</dbReference>
<accession>A0A2J8ADC6</accession>
<evidence type="ECO:0000256" key="1">
    <source>
        <dbReference type="SAM" id="Phobius"/>
    </source>
</evidence>
<comment type="caution">
    <text evidence="2">The sequence shown here is derived from an EMBL/GenBank/DDBJ whole genome shotgun (WGS) entry which is preliminary data.</text>
</comment>
<keyword evidence="1" id="KW-1133">Transmembrane helix</keyword>
<protein>
    <submittedName>
        <fullName evidence="2">Cell number regulator 11</fullName>
    </submittedName>
</protein>
<feature type="transmembrane region" description="Helical" evidence="1">
    <location>
        <begin position="84"/>
        <end position="105"/>
    </location>
</feature>
<dbReference type="InterPro" id="IPR006461">
    <property type="entry name" value="PLAC_motif_containing"/>
</dbReference>
<sequence length="245" mass="25602">MGYVSDETVESMEPFSEMAEENAWSTDLCDAPSPGGGALCFVSLLMPWVQYGILSEQLPKGVACLAGSFGCAAAAFLGLEVLAATGGCMVLPGVSLLPLSALLHVRTRRHIREKYNIQGSCCGDLCTAWWCGPCALAQETRELAIRAAAQRAVGNPLFPPHRTAPPPPFCAHLAPPATCPATADPTYLVGNLLLPPPAPAVATINRAPTAAHPALEAPAIGVPVPSDMVTTRVPTIPLTSAKERR</sequence>
<feature type="transmembrane region" description="Helical" evidence="1">
    <location>
        <begin position="61"/>
        <end position="78"/>
    </location>
</feature>
<proteinExistence type="predicted"/>
<dbReference type="Pfam" id="PF04749">
    <property type="entry name" value="PLAC8"/>
    <property type="match status" value="1"/>
</dbReference>
<keyword evidence="1" id="KW-0472">Membrane</keyword>
<reference evidence="2 3" key="1">
    <citation type="journal article" date="2017" name="Mol. Biol. Evol.">
        <title>The 4-celled Tetrabaena socialis nuclear genome reveals the essential components for genetic control of cell number at the origin of multicellularity in the volvocine lineage.</title>
        <authorList>
            <person name="Featherston J."/>
            <person name="Arakaki Y."/>
            <person name="Hanschen E.R."/>
            <person name="Ferris P.J."/>
            <person name="Michod R.E."/>
            <person name="Olson B.J.S.C."/>
            <person name="Nozaki H."/>
            <person name="Durand P.M."/>
        </authorList>
    </citation>
    <scope>NUCLEOTIDE SEQUENCE [LARGE SCALE GENOMIC DNA]</scope>
    <source>
        <strain evidence="2 3">NIES-571</strain>
    </source>
</reference>
<dbReference type="PANTHER" id="PTHR15907">
    <property type="entry name" value="DUF614 FAMILY PROTEIN-RELATED"/>
    <property type="match status" value="1"/>
</dbReference>